<dbReference type="RefSeq" id="WP_232058174.1">
    <property type="nucleotide sequence ID" value="NZ_AP019400.1"/>
</dbReference>
<keyword evidence="4" id="KW-1133">Transmembrane helix</keyword>
<evidence type="ECO:0000313" key="6">
    <source>
        <dbReference type="Proteomes" id="UP000289856"/>
    </source>
</evidence>
<keyword evidence="6" id="KW-1185">Reference proteome</keyword>
<evidence type="ECO:0000256" key="2">
    <source>
        <dbReference type="ARBA" id="ARBA00023136"/>
    </source>
</evidence>
<dbReference type="KEGG" id="cohn:KCTCHS21_25390"/>
<feature type="transmembrane region" description="Helical" evidence="4">
    <location>
        <begin position="415"/>
        <end position="436"/>
    </location>
</feature>
<name>A0A3T1D4V8_9BACL</name>
<dbReference type="Pfam" id="PF03323">
    <property type="entry name" value="GerA"/>
    <property type="match status" value="1"/>
</dbReference>
<feature type="transmembrane region" description="Helical" evidence="4">
    <location>
        <begin position="469"/>
        <end position="496"/>
    </location>
</feature>
<dbReference type="InterPro" id="IPR004995">
    <property type="entry name" value="Spore_Ger"/>
</dbReference>
<evidence type="ECO:0000256" key="4">
    <source>
        <dbReference type="SAM" id="Phobius"/>
    </source>
</evidence>
<accession>A0A3T1D4V8</accession>
<evidence type="ECO:0000256" key="1">
    <source>
        <dbReference type="ARBA" id="ARBA00005278"/>
    </source>
</evidence>
<comment type="similarity">
    <text evidence="1">Belongs to the GerABKA family.</text>
</comment>
<dbReference type="PIRSF" id="PIRSF005690">
    <property type="entry name" value="GerBA"/>
    <property type="match status" value="1"/>
</dbReference>
<reference evidence="5 6" key="1">
    <citation type="submission" date="2019-01" db="EMBL/GenBank/DDBJ databases">
        <title>Complete genome sequence of Cohnella hallensis HS21 isolated from Korean fir (Abies koreana) rhizospheric soil.</title>
        <authorList>
            <person name="Jiang L."/>
            <person name="Kang S.W."/>
            <person name="Kim S."/>
            <person name="Jung J."/>
            <person name="Kim C.Y."/>
            <person name="Kim D.H."/>
            <person name="Kim S.W."/>
            <person name="Lee J."/>
        </authorList>
    </citation>
    <scope>NUCLEOTIDE SEQUENCE [LARGE SCALE GENOMIC DNA]</scope>
    <source>
        <strain evidence="5 6">HS21</strain>
    </source>
</reference>
<dbReference type="GO" id="GO:0016020">
    <property type="term" value="C:membrane"/>
    <property type="evidence" value="ECO:0007669"/>
    <property type="project" value="InterPro"/>
</dbReference>
<evidence type="ECO:0000313" key="5">
    <source>
        <dbReference type="EMBL" id="BBI33140.1"/>
    </source>
</evidence>
<feature type="transmembrane region" description="Helical" evidence="4">
    <location>
        <begin position="347"/>
        <end position="366"/>
    </location>
</feature>
<sequence>METTEHGSMDLEHTIPLDIHSLGKGGSDKQQGEHSGEQQLNKDDGKVKINPTSSEQARKSQHRIPDNMEHWKDLLKQTIGLNKSFEVQVREMTFGSHRVALLFLSVFAKDASLTEIIKRLTYLEPDSIKNPDAMQAFLENYVPAIQIMKTTSFPKMIDEVLMGNTAFYVDGQSAALIIDAKSFPGRNPEQPSLEKVVRGSQDGFTETLLMNVGLVRRRLRDPNLRFEMLKVGRRTQTDVCIGYIDDIANTELVESIRDKINSIDIDGIPLADKQLEEMMVGGGWSPFPLARYTERPDVVAAQLLDGSVTIIVDTSPSAILLPTTYFDLVQHAEENRQNPFMGTYMRWVRYLGMLASLVLMPLWFLFNDKQTMRPEWLWFIGADKVGQIPIILQFLIAELGVDLLRLAAVHTPAPLVTAMTLLSAILIGDIAVKTGLFINEVILYMAVSAIGMFATPSYELGLANRIVRLALLLAVFFFHEIGFVVVSTFVFLYLAFERSFNAPYLWPFLPFNAAAFRNIILRIPLPLNKTRLSLYRTKKSRKQPI</sequence>
<feature type="region of interest" description="Disordered" evidence="3">
    <location>
        <begin position="1"/>
        <end position="65"/>
    </location>
</feature>
<dbReference type="PANTHER" id="PTHR22550">
    <property type="entry name" value="SPORE GERMINATION PROTEIN"/>
    <property type="match status" value="1"/>
</dbReference>
<proteinExistence type="inferred from homology"/>
<dbReference type="AlphaFoldDB" id="A0A3T1D4V8"/>
<dbReference type="EMBL" id="AP019400">
    <property type="protein sequence ID" value="BBI33140.1"/>
    <property type="molecule type" value="Genomic_DNA"/>
</dbReference>
<dbReference type="GO" id="GO:0009847">
    <property type="term" value="P:spore germination"/>
    <property type="evidence" value="ECO:0007669"/>
    <property type="project" value="InterPro"/>
</dbReference>
<dbReference type="InterPro" id="IPR050768">
    <property type="entry name" value="UPF0353/GerABKA_families"/>
</dbReference>
<dbReference type="Proteomes" id="UP000289856">
    <property type="component" value="Chromosome"/>
</dbReference>
<dbReference type="PANTHER" id="PTHR22550:SF9">
    <property type="entry name" value="STAGE V SPORULATION PROTEIN AF"/>
    <property type="match status" value="1"/>
</dbReference>
<evidence type="ECO:0000256" key="3">
    <source>
        <dbReference type="SAM" id="MobiDB-lite"/>
    </source>
</evidence>
<gene>
    <name evidence="5" type="primary">spoVAF</name>
    <name evidence="5" type="ORF">KCTCHS21_25390</name>
</gene>
<feature type="transmembrane region" description="Helical" evidence="4">
    <location>
        <begin position="442"/>
        <end position="462"/>
    </location>
</feature>
<feature type="compositionally biased region" description="Basic and acidic residues" evidence="3">
    <location>
        <begin position="1"/>
        <end position="15"/>
    </location>
</feature>
<protein>
    <submittedName>
        <fullName evidence="5">Spore germination protein</fullName>
    </submittedName>
</protein>
<organism evidence="5 6">
    <name type="scientific">Cohnella abietis</name>
    <dbReference type="NCBI Taxonomy" id="2507935"/>
    <lineage>
        <taxon>Bacteria</taxon>
        <taxon>Bacillati</taxon>
        <taxon>Bacillota</taxon>
        <taxon>Bacilli</taxon>
        <taxon>Bacillales</taxon>
        <taxon>Paenibacillaceae</taxon>
        <taxon>Cohnella</taxon>
    </lineage>
</organism>
<keyword evidence="2 4" id="KW-0472">Membrane</keyword>
<keyword evidence="4" id="KW-0812">Transmembrane</keyword>
<feature type="compositionally biased region" description="Basic and acidic residues" evidence="3">
    <location>
        <begin position="26"/>
        <end position="47"/>
    </location>
</feature>